<dbReference type="OrthoDB" id="9779910at2"/>
<accession>A0A328YIS1</accession>
<evidence type="ECO:0000256" key="1">
    <source>
        <dbReference type="ARBA" id="ARBA00008007"/>
    </source>
</evidence>
<dbReference type="EMBL" id="QLSZ01000005">
    <property type="protein sequence ID" value="RAR72635.1"/>
    <property type="molecule type" value="Genomic_DNA"/>
</dbReference>
<dbReference type="CDD" id="cd06223">
    <property type="entry name" value="PRTases_typeI"/>
    <property type="match status" value="1"/>
</dbReference>
<dbReference type="InterPro" id="IPR051910">
    <property type="entry name" value="ComF/GntX_DNA_util-trans"/>
</dbReference>
<dbReference type="Gene3D" id="3.40.50.2020">
    <property type="match status" value="1"/>
</dbReference>
<evidence type="ECO:0000313" key="4">
    <source>
        <dbReference type="Proteomes" id="UP000248840"/>
    </source>
</evidence>
<dbReference type="Pfam" id="PF00156">
    <property type="entry name" value="Pribosyltran"/>
    <property type="match status" value="1"/>
</dbReference>
<evidence type="ECO:0000313" key="3">
    <source>
        <dbReference type="EMBL" id="RAR72635.1"/>
    </source>
</evidence>
<dbReference type="PANTHER" id="PTHR47505">
    <property type="entry name" value="DNA UTILIZATION PROTEIN YHGH"/>
    <property type="match status" value="1"/>
</dbReference>
<dbReference type="Proteomes" id="UP000248840">
    <property type="component" value="Unassembled WGS sequence"/>
</dbReference>
<protein>
    <submittedName>
        <fullName evidence="3">ComF family protein</fullName>
    </submittedName>
</protein>
<dbReference type="AlphaFoldDB" id="A0A328YIS1"/>
<dbReference type="PANTHER" id="PTHR47505:SF1">
    <property type="entry name" value="DNA UTILIZATION PROTEIN YHGH"/>
    <property type="match status" value="1"/>
</dbReference>
<comment type="caution">
    <text evidence="3">The sequence shown here is derived from an EMBL/GenBank/DDBJ whole genome shotgun (WGS) entry which is preliminary data.</text>
</comment>
<feature type="domain" description="Phosphoribosyltransferase" evidence="2">
    <location>
        <begin position="174"/>
        <end position="222"/>
    </location>
</feature>
<comment type="similarity">
    <text evidence="1">Belongs to the ComF/GntX family.</text>
</comment>
<proteinExistence type="inferred from homology"/>
<gene>
    <name evidence="3" type="ORF">CLV55_105206</name>
</gene>
<evidence type="ECO:0000259" key="2">
    <source>
        <dbReference type="Pfam" id="PF00156"/>
    </source>
</evidence>
<keyword evidence="4" id="KW-1185">Reference proteome</keyword>
<dbReference type="InterPro" id="IPR029057">
    <property type="entry name" value="PRTase-like"/>
</dbReference>
<name>A0A328YIS1_9FLAO</name>
<dbReference type="SUPFAM" id="SSF53271">
    <property type="entry name" value="PRTase-like"/>
    <property type="match status" value="1"/>
</dbReference>
<reference evidence="3 4" key="1">
    <citation type="submission" date="2018-06" db="EMBL/GenBank/DDBJ databases">
        <title>Genomic Encyclopedia of Archaeal and Bacterial Type Strains, Phase II (KMG-II): from individual species to whole genera.</title>
        <authorList>
            <person name="Goeker M."/>
        </authorList>
    </citation>
    <scope>NUCLEOTIDE SEQUENCE [LARGE SCALE GENOMIC DNA]</scope>
    <source>
        <strain evidence="3 4">DSM 25663</strain>
    </source>
</reference>
<sequence>MIKSIVNLFFPKTCCGCNAYLLHQEIILCGRCRHEIPLTHHHENETNEVVQKFYGRVALEFGAAQFYFHKKGIVQGLIHHLKYKGQQEIGTVLGYWYAEDLKPIVTSKKITCIIPVPLHKRRLRTRGYNQVTTYGKALSEKLEIPYNETLLFRKLYSKTQTKKSLLKRSEVESSLFEVDCNESHHNQHFLLVDDVITTGATLEACAKALLKIPGARVSIVCIALSQ</sequence>
<dbReference type="RefSeq" id="WP_112113107.1">
    <property type="nucleotide sequence ID" value="NZ_QLSZ01000005.1"/>
</dbReference>
<dbReference type="InterPro" id="IPR000836">
    <property type="entry name" value="PRTase_dom"/>
</dbReference>
<organism evidence="3 4">
    <name type="scientific">Flavobacterium aciduliphilum</name>
    <dbReference type="NCBI Taxonomy" id="1101402"/>
    <lineage>
        <taxon>Bacteria</taxon>
        <taxon>Pseudomonadati</taxon>
        <taxon>Bacteroidota</taxon>
        <taxon>Flavobacteriia</taxon>
        <taxon>Flavobacteriales</taxon>
        <taxon>Flavobacteriaceae</taxon>
        <taxon>Flavobacterium</taxon>
    </lineage>
</organism>